<accession>A0A238JJ08</accession>
<evidence type="ECO:0000313" key="3">
    <source>
        <dbReference type="Proteomes" id="UP000202922"/>
    </source>
</evidence>
<protein>
    <submittedName>
        <fullName evidence="2">Oxidoreductase molybdopterin binding domain protein</fullName>
    </submittedName>
</protein>
<proteinExistence type="predicted"/>
<reference evidence="3" key="1">
    <citation type="submission" date="2017-05" db="EMBL/GenBank/DDBJ databases">
        <authorList>
            <person name="Rodrigo-Torres L."/>
            <person name="Arahal R. D."/>
            <person name="Lucena T."/>
        </authorList>
    </citation>
    <scope>NUCLEOTIDE SEQUENCE [LARGE SCALE GENOMIC DNA]</scope>
    <source>
        <strain evidence="3">CECT 8621</strain>
    </source>
</reference>
<dbReference type="EMBL" id="FXYE01000001">
    <property type="protein sequence ID" value="SMX30668.1"/>
    <property type="molecule type" value="Genomic_DNA"/>
</dbReference>
<dbReference type="Pfam" id="PF00174">
    <property type="entry name" value="Oxidored_molyb"/>
    <property type="match status" value="1"/>
</dbReference>
<sequence length="168" mass="18840">MAIHARVMFFAAGLLMAVILMVDRTYAETTQDTDKEIILTVSGDVEGHLFDLADLEAMAQTTISTSTIWTEGVQEFQGVLLKTFLDSLEVTEGTLKVTAINDYAVEVPVSDAVENGPIIAYMHNGNYMPVRDKGPLWLVYPYDADPGYRAEMIYARSIWQLDRIEIQR</sequence>
<dbReference type="Proteomes" id="UP000202922">
    <property type="component" value="Unassembled WGS sequence"/>
</dbReference>
<dbReference type="InterPro" id="IPR000572">
    <property type="entry name" value="OxRdtase_Mopterin-bd_dom"/>
</dbReference>
<dbReference type="InterPro" id="IPR036374">
    <property type="entry name" value="OxRdtase_Mopterin-bd_sf"/>
</dbReference>
<name>A0A238JJ08_9RHOB</name>
<organism evidence="2 3">
    <name type="scientific">Actibacterium lipolyticum</name>
    <dbReference type="NCBI Taxonomy" id="1524263"/>
    <lineage>
        <taxon>Bacteria</taxon>
        <taxon>Pseudomonadati</taxon>
        <taxon>Pseudomonadota</taxon>
        <taxon>Alphaproteobacteria</taxon>
        <taxon>Rhodobacterales</taxon>
        <taxon>Roseobacteraceae</taxon>
        <taxon>Actibacterium</taxon>
    </lineage>
</organism>
<dbReference type="SUPFAM" id="SSF56524">
    <property type="entry name" value="Oxidoreductase molybdopterin-binding domain"/>
    <property type="match status" value="1"/>
</dbReference>
<keyword evidence="3" id="KW-1185">Reference proteome</keyword>
<evidence type="ECO:0000313" key="2">
    <source>
        <dbReference type="EMBL" id="SMX30668.1"/>
    </source>
</evidence>
<evidence type="ECO:0000259" key="1">
    <source>
        <dbReference type="Pfam" id="PF00174"/>
    </source>
</evidence>
<gene>
    <name evidence="2" type="ORF">COL8621_00029</name>
</gene>
<dbReference type="AlphaFoldDB" id="A0A238JJ08"/>
<feature type="domain" description="Oxidoreductase molybdopterin-binding" evidence="1">
    <location>
        <begin position="67"/>
        <end position="141"/>
    </location>
</feature>
<dbReference type="Gene3D" id="3.90.420.10">
    <property type="entry name" value="Oxidoreductase, molybdopterin-binding domain"/>
    <property type="match status" value="1"/>
</dbReference>